<evidence type="ECO:0000256" key="1">
    <source>
        <dbReference type="ARBA" id="ARBA00001445"/>
    </source>
</evidence>
<dbReference type="InterPro" id="IPR012341">
    <property type="entry name" value="6hp_glycosidase-like_sf"/>
</dbReference>
<dbReference type="InterPro" id="IPR016007">
    <property type="entry name" value="Alpha_rhamnosid"/>
</dbReference>
<evidence type="ECO:0000259" key="8">
    <source>
        <dbReference type="Pfam" id="PF17390"/>
    </source>
</evidence>
<sequence>MPFDLTHNCPTALDAGQQTSAQIVPSPHPHLSWRLPAGMTAQHGYELEARIGSEMVVSQSETSQHRMIAWPWTDLPSRTGVQWRVRVRGANGRSGWSDWSAFETPLFGADDWLSEWISPTEEAEIPEDRPAYTLSREFTLDVAPAAARLYATALGVYEVFLNGERVGDLELAPGSSNYDETVYAQAYDVTMALNAGKNRIEIVLSDGWFRGRNGGMQRQDAWGKRTAALAQLEITTVDDAMLVICTDSTWASHAGVITRADLMTGQTTDFSRADTASAPVVVGAVSPPVPTWSPAPAPKRIEELKPVSVTAIAPDTSVVDFGQNISGWVRLTNLGKVGSETILEFGEHIDAAGDLTTAHLDIHTPEGAHIPYRQVDRVIAGPASSVFEPRHTVHGFQYARIQHPGRTLAAEDVRAVVVHSDLTPTSWFSCNNEQLNQLHDAARWSFRGNIVDVPTDCPTRERSGWTGDFQVFAPAAAYLYDIDGFTRKWLQAVRDDQYDDGSLAMFSPDSERMKHTPENPARTGGGSAGWGDAAVYVPWTLYENYGDKAILTESWDSMRAWVEFALRTAREHRHPSRTKRSSEPASHEQFIWDGSFHFGEWLEPKKRREDGTLIDPMVDAPMVFLTADKGEVATAYLYRSTLLLSRAALILGKTVDATRYAELAERIRLAWQAEFLTAETRTIQDTQAAYVRALAFDLIPHGQRGAAGQRLIELIDDADGRLTTGFLSTGMLLPVLADAGHLEAAFGLLLQEDSPSWLGMLGRGATTVWEDWDGIDEKGHASASLNHYSKGAVIRFLYSHVAGLQQAQGSTAWKHFEVRPMLGGGITTATAQFLSPQGLIEVGWRLNGSAFAMEVTVPAGSTATAVLPDGSSTAIGPGQHQFACVYRPQDIFSVAP</sequence>
<evidence type="ECO:0000259" key="7">
    <source>
        <dbReference type="Pfam" id="PF17389"/>
    </source>
</evidence>
<dbReference type="PANTHER" id="PTHR33307">
    <property type="entry name" value="ALPHA-RHAMNOSIDASE (EUROFUNG)"/>
    <property type="match status" value="1"/>
</dbReference>
<evidence type="ECO:0000313" key="9">
    <source>
        <dbReference type="EMBL" id="TVU58470.1"/>
    </source>
</evidence>
<dbReference type="SUPFAM" id="SSF48208">
    <property type="entry name" value="Six-hairpin glycosidases"/>
    <property type="match status" value="1"/>
</dbReference>
<proteinExistence type="predicted"/>
<dbReference type="Proteomes" id="UP000316500">
    <property type="component" value="Unassembled WGS sequence"/>
</dbReference>
<dbReference type="InterPro" id="IPR008928">
    <property type="entry name" value="6-hairpin_glycosidase_sf"/>
</dbReference>
<dbReference type="Gene3D" id="1.50.10.10">
    <property type="match status" value="1"/>
</dbReference>
<comment type="catalytic activity">
    <reaction evidence="1">
        <text>Hydrolysis of terminal non-reducing alpha-L-rhamnose residues in alpha-L-rhamnosides.</text>
        <dbReference type="EC" id="3.2.1.40"/>
    </reaction>
</comment>
<dbReference type="InterPro" id="IPR008902">
    <property type="entry name" value="Rhamnosid_concanavalin"/>
</dbReference>
<dbReference type="AlphaFoldDB" id="A0A558GNK6"/>
<dbReference type="InterPro" id="IPR013783">
    <property type="entry name" value="Ig-like_fold"/>
</dbReference>
<dbReference type="Pfam" id="PF17389">
    <property type="entry name" value="Bac_rhamnosid6H"/>
    <property type="match status" value="1"/>
</dbReference>
<feature type="region of interest" description="Disordered" evidence="4">
    <location>
        <begin position="506"/>
        <end position="526"/>
    </location>
</feature>
<evidence type="ECO:0000259" key="6">
    <source>
        <dbReference type="Pfam" id="PF08531"/>
    </source>
</evidence>
<dbReference type="OrthoDB" id="9761045at2"/>
<dbReference type="InterPro" id="IPR035398">
    <property type="entry name" value="Bac_rhamnosid_C"/>
</dbReference>
<protein>
    <recommendedName>
        <fullName evidence="2">alpha-L-rhamnosidase</fullName>
        <ecNumber evidence="2">3.2.1.40</ecNumber>
    </recommendedName>
</protein>
<comment type="caution">
    <text evidence="9">The sequence shown here is derived from an EMBL/GenBank/DDBJ whole genome shotgun (WGS) entry which is preliminary data.</text>
</comment>
<evidence type="ECO:0000259" key="5">
    <source>
        <dbReference type="Pfam" id="PF05592"/>
    </source>
</evidence>
<dbReference type="EC" id="3.2.1.40" evidence="2"/>
<accession>A0A558GNK6</accession>
<name>A0A558GNK6_PAENT</name>
<dbReference type="Gene3D" id="2.60.40.10">
    <property type="entry name" value="Immunoglobulins"/>
    <property type="match status" value="1"/>
</dbReference>
<dbReference type="InterPro" id="IPR035396">
    <property type="entry name" value="Bac_rhamnosid6H"/>
</dbReference>
<dbReference type="Pfam" id="PF25788">
    <property type="entry name" value="Ig_Rha78A_N"/>
    <property type="match status" value="1"/>
</dbReference>
<feature type="domain" description="Alpha-L-rhamnosidase concanavalin-like" evidence="5">
    <location>
        <begin position="312"/>
        <end position="419"/>
    </location>
</feature>
<dbReference type="GO" id="GO:0030596">
    <property type="term" value="F:alpha-L-rhamnosidase activity"/>
    <property type="evidence" value="ECO:0007669"/>
    <property type="project" value="UniProtKB-EC"/>
</dbReference>
<evidence type="ECO:0000256" key="3">
    <source>
        <dbReference type="ARBA" id="ARBA00022801"/>
    </source>
</evidence>
<organism evidence="9 10">
    <name type="scientific">Paenarthrobacter nitroguajacolicus</name>
    <name type="common">Arthrobacter nitroguajacolicus</name>
    <dbReference type="NCBI Taxonomy" id="211146"/>
    <lineage>
        <taxon>Bacteria</taxon>
        <taxon>Bacillati</taxon>
        <taxon>Actinomycetota</taxon>
        <taxon>Actinomycetes</taxon>
        <taxon>Micrococcales</taxon>
        <taxon>Micrococcaceae</taxon>
        <taxon>Paenarthrobacter</taxon>
    </lineage>
</organism>
<dbReference type="InterPro" id="IPR013737">
    <property type="entry name" value="Bac_rhamnosid_N"/>
</dbReference>
<evidence type="ECO:0000313" key="10">
    <source>
        <dbReference type="Proteomes" id="UP000316500"/>
    </source>
</evidence>
<dbReference type="GO" id="GO:0005975">
    <property type="term" value="P:carbohydrate metabolic process"/>
    <property type="evidence" value="ECO:0007669"/>
    <property type="project" value="InterPro"/>
</dbReference>
<gene>
    <name evidence="9" type="ORF">FQP90_21220</name>
</gene>
<dbReference type="Gene3D" id="2.60.420.10">
    <property type="entry name" value="Maltose phosphorylase, domain 3"/>
    <property type="match status" value="1"/>
</dbReference>
<dbReference type="EMBL" id="VNFK01000024">
    <property type="protein sequence ID" value="TVU58470.1"/>
    <property type="molecule type" value="Genomic_DNA"/>
</dbReference>
<evidence type="ECO:0000256" key="4">
    <source>
        <dbReference type="SAM" id="MobiDB-lite"/>
    </source>
</evidence>
<dbReference type="Pfam" id="PF08531">
    <property type="entry name" value="Bac_rhamnosid_N"/>
    <property type="match status" value="1"/>
</dbReference>
<dbReference type="Pfam" id="PF05592">
    <property type="entry name" value="Bac_rhamnosid"/>
    <property type="match status" value="1"/>
</dbReference>
<evidence type="ECO:0000256" key="2">
    <source>
        <dbReference type="ARBA" id="ARBA00012652"/>
    </source>
</evidence>
<feature type="domain" description="Alpha-L-rhamnosidase six-hairpin glycosidase" evidence="7">
    <location>
        <begin position="425"/>
        <end position="801"/>
    </location>
</feature>
<feature type="domain" description="Alpha-L-rhamnosidase C-terminal" evidence="8">
    <location>
        <begin position="803"/>
        <end position="875"/>
    </location>
</feature>
<feature type="domain" description="Bacterial alpha-L-rhamnosidase N-terminal" evidence="6">
    <location>
        <begin position="144"/>
        <end position="271"/>
    </location>
</feature>
<keyword evidence="3" id="KW-0378">Hydrolase</keyword>
<dbReference type="Pfam" id="PF17390">
    <property type="entry name" value="Bac_rhamnosid_C"/>
    <property type="match status" value="1"/>
</dbReference>
<reference evidence="9 10" key="1">
    <citation type="submission" date="2019-07" db="EMBL/GenBank/DDBJ databases">
        <title>Diversity of Bacteria from Kongsfjorden, Arctic.</title>
        <authorList>
            <person name="Yu Y."/>
        </authorList>
    </citation>
    <scope>NUCLEOTIDE SEQUENCE [LARGE SCALE GENOMIC DNA]</scope>
    <source>
        <strain evidence="9 10">SM1928</strain>
    </source>
</reference>
<dbReference type="PANTHER" id="PTHR33307:SF6">
    <property type="entry name" value="ALPHA-RHAMNOSIDASE (EUROFUNG)-RELATED"/>
    <property type="match status" value="1"/>
</dbReference>
<dbReference type="Gene3D" id="2.60.120.260">
    <property type="entry name" value="Galactose-binding domain-like"/>
    <property type="match status" value="2"/>
</dbReference>